<accession>A0A072UGP8</accession>
<dbReference type="EMBL" id="CM001222">
    <property type="protein sequence ID" value="KEH24955.1"/>
    <property type="molecule type" value="Genomic_DNA"/>
</dbReference>
<evidence type="ECO:0000313" key="1">
    <source>
        <dbReference type="EMBL" id="KEH24955.1"/>
    </source>
</evidence>
<organism evidence="1 3">
    <name type="scientific">Medicago truncatula</name>
    <name type="common">Barrel medic</name>
    <name type="synonym">Medicago tribuloides</name>
    <dbReference type="NCBI Taxonomy" id="3880"/>
    <lineage>
        <taxon>Eukaryota</taxon>
        <taxon>Viridiplantae</taxon>
        <taxon>Streptophyta</taxon>
        <taxon>Embryophyta</taxon>
        <taxon>Tracheophyta</taxon>
        <taxon>Spermatophyta</taxon>
        <taxon>Magnoliopsida</taxon>
        <taxon>eudicotyledons</taxon>
        <taxon>Gunneridae</taxon>
        <taxon>Pentapetalae</taxon>
        <taxon>rosids</taxon>
        <taxon>fabids</taxon>
        <taxon>Fabales</taxon>
        <taxon>Fabaceae</taxon>
        <taxon>Papilionoideae</taxon>
        <taxon>50 kb inversion clade</taxon>
        <taxon>NPAAA clade</taxon>
        <taxon>Hologalegina</taxon>
        <taxon>IRL clade</taxon>
        <taxon>Trifolieae</taxon>
        <taxon>Medicago</taxon>
    </lineage>
</organism>
<proteinExistence type="predicted"/>
<protein>
    <submittedName>
        <fullName evidence="1 2">Uncharacterized protein</fullName>
    </submittedName>
</protein>
<dbReference type="HOGENOM" id="CLU_2816300_0_0_1"/>
<keyword evidence="3" id="KW-1185">Reference proteome</keyword>
<reference evidence="2" key="3">
    <citation type="submission" date="2015-04" db="UniProtKB">
        <authorList>
            <consortium name="EnsemblPlants"/>
        </authorList>
    </citation>
    <scope>IDENTIFICATION</scope>
    <source>
        <strain evidence="2">cv. Jemalong A17</strain>
    </source>
</reference>
<evidence type="ECO:0000313" key="2">
    <source>
        <dbReference type="EnsemblPlants" id="KEH24955"/>
    </source>
</evidence>
<reference evidence="1 3" key="2">
    <citation type="journal article" date="2014" name="BMC Genomics">
        <title>An improved genome release (version Mt4.0) for the model legume Medicago truncatula.</title>
        <authorList>
            <person name="Tang H."/>
            <person name="Krishnakumar V."/>
            <person name="Bidwell S."/>
            <person name="Rosen B."/>
            <person name="Chan A."/>
            <person name="Zhou S."/>
            <person name="Gentzbittel L."/>
            <person name="Childs K.L."/>
            <person name="Yandell M."/>
            <person name="Gundlach H."/>
            <person name="Mayer K.F."/>
            <person name="Schwartz D.C."/>
            <person name="Town C.D."/>
        </authorList>
    </citation>
    <scope>GENOME REANNOTATION</scope>
    <source>
        <strain evidence="1">A17</strain>
        <strain evidence="2 3">cv. Jemalong A17</strain>
    </source>
</reference>
<reference evidence="1 3" key="1">
    <citation type="journal article" date="2011" name="Nature">
        <title>The Medicago genome provides insight into the evolution of rhizobial symbioses.</title>
        <authorList>
            <person name="Young N.D."/>
            <person name="Debelle F."/>
            <person name="Oldroyd G.E."/>
            <person name="Geurts R."/>
            <person name="Cannon S.B."/>
            <person name="Udvardi M.K."/>
            <person name="Benedito V.A."/>
            <person name="Mayer K.F."/>
            <person name="Gouzy J."/>
            <person name="Schoof H."/>
            <person name="Van de Peer Y."/>
            <person name="Proost S."/>
            <person name="Cook D.R."/>
            <person name="Meyers B.C."/>
            <person name="Spannagl M."/>
            <person name="Cheung F."/>
            <person name="De Mita S."/>
            <person name="Krishnakumar V."/>
            <person name="Gundlach H."/>
            <person name="Zhou S."/>
            <person name="Mudge J."/>
            <person name="Bharti A.K."/>
            <person name="Murray J.D."/>
            <person name="Naoumkina M.A."/>
            <person name="Rosen B."/>
            <person name="Silverstein K.A."/>
            <person name="Tang H."/>
            <person name="Rombauts S."/>
            <person name="Zhao P.X."/>
            <person name="Zhou P."/>
            <person name="Barbe V."/>
            <person name="Bardou P."/>
            <person name="Bechner M."/>
            <person name="Bellec A."/>
            <person name="Berger A."/>
            <person name="Berges H."/>
            <person name="Bidwell S."/>
            <person name="Bisseling T."/>
            <person name="Choisne N."/>
            <person name="Couloux A."/>
            <person name="Denny R."/>
            <person name="Deshpande S."/>
            <person name="Dai X."/>
            <person name="Doyle J.J."/>
            <person name="Dudez A.M."/>
            <person name="Farmer A.D."/>
            <person name="Fouteau S."/>
            <person name="Franken C."/>
            <person name="Gibelin C."/>
            <person name="Gish J."/>
            <person name="Goldstein S."/>
            <person name="Gonzalez A.J."/>
            <person name="Green P.J."/>
            <person name="Hallab A."/>
            <person name="Hartog M."/>
            <person name="Hua A."/>
            <person name="Humphray S.J."/>
            <person name="Jeong D.H."/>
            <person name="Jing Y."/>
            <person name="Jocker A."/>
            <person name="Kenton S.M."/>
            <person name="Kim D.J."/>
            <person name="Klee K."/>
            <person name="Lai H."/>
            <person name="Lang C."/>
            <person name="Lin S."/>
            <person name="Macmil S.L."/>
            <person name="Magdelenat G."/>
            <person name="Matthews L."/>
            <person name="McCorrison J."/>
            <person name="Monaghan E.L."/>
            <person name="Mun J.H."/>
            <person name="Najar F.Z."/>
            <person name="Nicholson C."/>
            <person name="Noirot C."/>
            <person name="O'Bleness M."/>
            <person name="Paule C.R."/>
            <person name="Poulain J."/>
            <person name="Prion F."/>
            <person name="Qin B."/>
            <person name="Qu C."/>
            <person name="Retzel E.F."/>
            <person name="Riddle C."/>
            <person name="Sallet E."/>
            <person name="Samain S."/>
            <person name="Samson N."/>
            <person name="Sanders I."/>
            <person name="Saurat O."/>
            <person name="Scarpelli C."/>
            <person name="Schiex T."/>
            <person name="Segurens B."/>
            <person name="Severin A.J."/>
            <person name="Sherrier D.J."/>
            <person name="Shi R."/>
            <person name="Sims S."/>
            <person name="Singer S.R."/>
            <person name="Sinharoy S."/>
            <person name="Sterck L."/>
            <person name="Viollet A."/>
            <person name="Wang B.B."/>
            <person name="Wang K."/>
            <person name="Wang M."/>
            <person name="Wang X."/>
            <person name="Warfsmann J."/>
            <person name="Weissenbach J."/>
            <person name="White D.D."/>
            <person name="White J.D."/>
            <person name="Wiley G.B."/>
            <person name="Wincker P."/>
            <person name="Xing Y."/>
            <person name="Yang L."/>
            <person name="Yao Z."/>
            <person name="Ying F."/>
            <person name="Zhai J."/>
            <person name="Zhou L."/>
            <person name="Zuber A."/>
            <person name="Denarie J."/>
            <person name="Dixon R.A."/>
            <person name="May G.D."/>
            <person name="Schwartz D.C."/>
            <person name="Rogers J."/>
            <person name="Quetier F."/>
            <person name="Town C.D."/>
            <person name="Roe B.A."/>
        </authorList>
    </citation>
    <scope>NUCLEOTIDE SEQUENCE [LARGE SCALE GENOMIC DNA]</scope>
    <source>
        <strain evidence="1">A17</strain>
        <strain evidence="2 3">cv. Jemalong A17</strain>
    </source>
</reference>
<dbReference type="EnsemblPlants" id="KEH24955">
    <property type="protein sequence ID" value="KEH24955"/>
    <property type="gene ID" value="MTR_6g011260"/>
</dbReference>
<dbReference type="Proteomes" id="UP000002051">
    <property type="component" value="Chromosome 6"/>
</dbReference>
<sequence length="67" mass="7767">MDRRRMKDRSALMTIFSKQRHLEINNLHLPISEMTMKPDDVSSMIHMSIFAFPEDSHDGGIVGRLPK</sequence>
<name>A0A072UGP8_MEDTR</name>
<evidence type="ECO:0000313" key="3">
    <source>
        <dbReference type="Proteomes" id="UP000002051"/>
    </source>
</evidence>
<dbReference type="AlphaFoldDB" id="A0A072UGP8"/>
<gene>
    <name evidence="1" type="ordered locus">MTR_6g011260</name>
</gene>